<dbReference type="AlphaFoldDB" id="A0A421BK15"/>
<keyword evidence="1" id="KW-0812">Transmembrane</keyword>
<gene>
    <name evidence="2" type="ORF">DYS74_16280</name>
</gene>
<dbReference type="Pfam" id="PF06082">
    <property type="entry name" value="YjbH"/>
    <property type="match status" value="1"/>
</dbReference>
<dbReference type="EMBL" id="RCHI01000020">
    <property type="protein sequence ID" value="RLL62658.1"/>
    <property type="molecule type" value="Genomic_DNA"/>
</dbReference>
<reference evidence="2 3" key="1">
    <citation type="submission" date="2018-10" db="EMBL/GenBank/DDBJ databases">
        <title>Rhodobacter sp . BO-81.</title>
        <authorList>
            <person name="Im W.T."/>
        </authorList>
    </citation>
    <scope>NUCLEOTIDE SEQUENCE [LARGE SCALE GENOMIC DNA]</scope>
    <source>
        <strain evidence="2 3">BO-81</strain>
    </source>
</reference>
<accession>A0A421BK15</accession>
<dbReference type="Proteomes" id="UP000279673">
    <property type="component" value="Unassembled WGS sequence"/>
</dbReference>
<organism evidence="2 3">
    <name type="scientific">Paenirhodobacter hankyongi</name>
    <dbReference type="NCBI Taxonomy" id="2294033"/>
    <lineage>
        <taxon>Bacteria</taxon>
        <taxon>Pseudomonadati</taxon>
        <taxon>Pseudomonadota</taxon>
        <taxon>Alphaproteobacteria</taxon>
        <taxon>Rhodobacterales</taxon>
        <taxon>Rhodobacter group</taxon>
        <taxon>Paenirhodobacter</taxon>
    </lineage>
</organism>
<dbReference type="InterPro" id="IPR010344">
    <property type="entry name" value="YbjH"/>
</dbReference>
<protein>
    <submittedName>
        <fullName evidence="2">YjbH domain-containing protein</fullName>
    </submittedName>
</protein>
<keyword evidence="3" id="KW-1185">Reference proteome</keyword>
<evidence type="ECO:0000313" key="2">
    <source>
        <dbReference type="EMBL" id="RLL62658.1"/>
    </source>
</evidence>
<sequence length="757" mass="82788">MQPRQRRQGFATAHGFPLAPVRKAGITGAKTAEGSVTVSSIQRKRRRRAKVAGALGVFSVAAGIAAPAGHAEPLVGQSRNTFGMPGLIDMPSAEMRPDGELGLSLTGLNDGTMRNTLTFQIAPRLTGAFRYSKVPGLMPKDDGTGRYEALYDRSFDIRFQFLDEGKWGWTPAMAIGLQDFIGTGVYSSEYIVATKSIGSKLRVSGGLGWGRLGSFGSIGSTGTRPDYDVTSTGGKFNSGSWFKGDFAPFFGVSYAATDRLTLKAEYSSDAYVKETLLDGFNRNSSINFAADYQVSEFFGVQLYYMYGEKVGFQFVRNINPHEPPFPSGIEKAPLPVRPRPTPAADPEGWSGAWAADPEVHPGIQKALAASLAKDGQILESMSLSATRAELRVRNETYGAEPQAIGHVARMATRALPPSVETIVVTPVQKGMALSSVTFRRSDLERMENTNSYDMLPQVSITAAPQNAPGLVRSDALYPRFQWALTPYAEASIFDPDNPFRLDVGAELSGRYEMAPGLVLSGSVRQKVVGNLDDTTRDSNSVVQHVRSDLVEYQKNGDLAIQRLTLAKYGHLGENIYTRVSVGYLERMYAGVSGEVLWAPVDSRLALGVETNWAKQRDFDQHFGLQDYSTVTGHVSAYYDIGKGYTAELDVGRYLAKDWGATIAIDREFENGWSVGAFATFTDMSSKDFGEGSFDKGIRLTIPVAWTTGRPSVNKLKTTIRPLMRDGGARLDIDGRLYETVRMAHTGDLYDSWGRFWR</sequence>
<evidence type="ECO:0000313" key="3">
    <source>
        <dbReference type="Proteomes" id="UP000279673"/>
    </source>
</evidence>
<evidence type="ECO:0000256" key="1">
    <source>
        <dbReference type="SAM" id="Phobius"/>
    </source>
</evidence>
<name>A0A421BK15_9RHOB</name>
<keyword evidence="1" id="KW-1133">Transmembrane helix</keyword>
<comment type="caution">
    <text evidence="2">The sequence shown here is derived from an EMBL/GenBank/DDBJ whole genome shotgun (WGS) entry which is preliminary data.</text>
</comment>
<keyword evidence="1" id="KW-0472">Membrane</keyword>
<proteinExistence type="predicted"/>
<feature type="transmembrane region" description="Helical" evidence="1">
    <location>
        <begin position="51"/>
        <end position="69"/>
    </location>
</feature>